<dbReference type="Gene3D" id="3.60.21.10">
    <property type="match status" value="1"/>
</dbReference>
<dbReference type="Proteomes" id="UP000625804">
    <property type="component" value="Unassembled WGS sequence"/>
</dbReference>
<dbReference type="CDD" id="cd00840">
    <property type="entry name" value="MPP_Mre11_N"/>
    <property type="match status" value="1"/>
</dbReference>
<dbReference type="InterPro" id="IPR004843">
    <property type="entry name" value="Calcineurin-like_PHP"/>
</dbReference>
<dbReference type="SUPFAM" id="SSF56300">
    <property type="entry name" value="Metallo-dependent phosphatases"/>
    <property type="match status" value="1"/>
</dbReference>
<protein>
    <submittedName>
        <fullName evidence="3">DNA repair exonuclease</fullName>
    </submittedName>
</protein>
<keyword evidence="3" id="KW-0540">Nuclease</keyword>
<dbReference type="InterPro" id="IPR029052">
    <property type="entry name" value="Metallo-depent_PP-like"/>
</dbReference>
<accession>A0A8J8GHR5</accession>
<evidence type="ECO:0000313" key="3">
    <source>
        <dbReference type="EMBL" id="NSL51991.1"/>
    </source>
</evidence>
<sequence>MEKIKFIHAADLHLDSPFKGLNRLPKPLFDKLKESTFISFFNMIEIALREQVDFVCIAGDLFDEEMRSLKAQISLRNGFEKLAQSGISVFVVHGNHDHLGGSWAQLSWPENVYFFPNHVEVMPFIKNGKKLAHIYGFSYGKRQVTENMVKYYEKKEGAPYHIAMLHGNLQGKVDHDPYAPFTVSELVDKNFDYWALGHIHKQQILHKNPYIVYPGNLQGRHSKESGEKGCFIVEMDNVHTNCRFVPCASVVWEEWKISIDNFSTIDEFIRDVHRKKETYRNSDNGRRNATILTIELCDSGAIYKELQDESLLKELCDILNEGEDVEEHSIWIGAIRNETTEQYDRQILKSESHFIGDLIKRIDEYGDNQYEEALAQLLENRKASIYLEALKDDKQEVLQQAERLLFNELLKEM</sequence>
<dbReference type="RefSeq" id="WP_173731194.1">
    <property type="nucleotide sequence ID" value="NZ_JABTTE010000011.1"/>
</dbReference>
<keyword evidence="1" id="KW-0378">Hydrolase</keyword>
<dbReference type="PANTHER" id="PTHR30337:SF7">
    <property type="entry name" value="PHOSPHOESTERASE"/>
    <property type="match status" value="1"/>
</dbReference>
<evidence type="ECO:0000259" key="2">
    <source>
        <dbReference type="Pfam" id="PF00149"/>
    </source>
</evidence>
<name>A0A8J8GHR5_9BACI</name>
<organism evidence="3 4">
    <name type="scientific">Calidifontibacillus erzurumensis</name>
    <dbReference type="NCBI Taxonomy" id="2741433"/>
    <lineage>
        <taxon>Bacteria</taxon>
        <taxon>Bacillati</taxon>
        <taxon>Bacillota</taxon>
        <taxon>Bacilli</taxon>
        <taxon>Bacillales</taxon>
        <taxon>Bacillaceae</taxon>
        <taxon>Calidifontibacillus/Schinkia group</taxon>
        <taxon>Calidifontibacillus</taxon>
    </lineage>
</organism>
<keyword evidence="3" id="KW-0269">Exonuclease</keyword>
<dbReference type="InterPro" id="IPR014576">
    <property type="entry name" value="Pesterase_YhaO"/>
</dbReference>
<keyword evidence="4" id="KW-1185">Reference proteome</keyword>
<reference evidence="3" key="1">
    <citation type="submission" date="2020-06" db="EMBL/GenBank/DDBJ databases">
        <title>A novel thermopfilic bacterium from Erzurum, Turkey.</title>
        <authorList>
            <person name="Adiguzel A."/>
            <person name="Ay H."/>
            <person name="Baltaci M.O."/>
        </authorList>
    </citation>
    <scope>NUCLEOTIDE SEQUENCE</scope>
    <source>
        <strain evidence="3">P2</strain>
    </source>
</reference>
<dbReference type="Pfam" id="PF00149">
    <property type="entry name" value="Metallophos"/>
    <property type="match status" value="1"/>
</dbReference>
<dbReference type="PIRSF" id="PIRSF033091">
    <property type="entry name" value="Pesterase_YhaO"/>
    <property type="match status" value="1"/>
</dbReference>
<dbReference type="AlphaFoldDB" id="A0A8J8GHR5"/>
<evidence type="ECO:0000256" key="1">
    <source>
        <dbReference type="ARBA" id="ARBA00022801"/>
    </source>
</evidence>
<dbReference type="PANTHER" id="PTHR30337">
    <property type="entry name" value="COMPONENT OF ATP-DEPENDENT DSDNA EXONUCLEASE"/>
    <property type="match status" value="1"/>
</dbReference>
<feature type="domain" description="Calcineurin-like phosphoesterase" evidence="2">
    <location>
        <begin position="4"/>
        <end position="201"/>
    </location>
</feature>
<comment type="caution">
    <text evidence="3">The sequence shown here is derived from an EMBL/GenBank/DDBJ whole genome shotgun (WGS) entry which is preliminary data.</text>
</comment>
<dbReference type="GO" id="GO:0004527">
    <property type="term" value="F:exonuclease activity"/>
    <property type="evidence" value="ECO:0007669"/>
    <property type="project" value="UniProtKB-KW"/>
</dbReference>
<gene>
    <name evidence="3" type="ORF">HR057_09530</name>
</gene>
<dbReference type="InterPro" id="IPR041796">
    <property type="entry name" value="Mre11_N"/>
</dbReference>
<proteinExistence type="predicted"/>
<evidence type="ECO:0000313" key="4">
    <source>
        <dbReference type="Proteomes" id="UP000625804"/>
    </source>
</evidence>
<dbReference type="InterPro" id="IPR050535">
    <property type="entry name" value="DNA_Repair-Maintenance_Comp"/>
</dbReference>
<dbReference type="EMBL" id="JABTTE010000011">
    <property type="protein sequence ID" value="NSL51991.1"/>
    <property type="molecule type" value="Genomic_DNA"/>
</dbReference>